<evidence type="ECO:0000313" key="2">
    <source>
        <dbReference type="EMBL" id="GMM60884.1"/>
    </source>
</evidence>
<dbReference type="PROSITE" id="PS51186">
    <property type="entry name" value="GNAT"/>
    <property type="match status" value="1"/>
</dbReference>
<dbReference type="NCBIfam" id="TIGR04045">
    <property type="entry name" value="MSMEG_0567_GNAT"/>
    <property type="match status" value="1"/>
</dbReference>
<sequence length="181" mass="19779">MMDLAAPPPYRSPDYIVRHATQDWERAGAAALRHAVFCGEQGLFAHHDRDTIDAAATPIVALSMIAGQPDEVIGTVRIHSPEPGLWWGSRLAVAATHRNVGTIGPALIRVAVSTAHAMGCTRFLAHVQARNELLFRRMKWQRLNMIDLHGSAHVLMQADLAHYPPMADGITGLRTGTRRAA</sequence>
<accession>A0ABQ6P8Z9</accession>
<dbReference type="Proteomes" id="UP001187221">
    <property type="component" value="Unassembled WGS sequence"/>
</dbReference>
<proteinExistence type="predicted"/>
<dbReference type="CDD" id="cd04301">
    <property type="entry name" value="NAT_SF"/>
    <property type="match status" value="1"/>
</dbReference>
<comment type="caution">
    <text evidence="2">The sequence shown here is derived from an EMBL/GenBank/DDBJ whole genome shotgun (WGS) entry which is preliminary data.</text>
</comment>
<feature type="domain" description="N-acetyltransferase" evidence="1">
    <location>
        <begin position="15"/>
        <end position="161"/>
    </location>
</feature>
<name>A0ABQ6P8Z9_9SPHN</name>
<gene>
    <name evidence="2" type="ORF">NUTIK01_16610</name>
</gene>
<dbReference type="RefSeq" id="WP_317974629.1">
    <property type="nucleotide sequence ID" value="NZ_BTFW01000001.1"/>
</dbReference>
<evidence type="ECO:0000313" key="3">
    <source>
        <dbReference type="Proteomes" id="UP001187221"/>
    </source>
</evidence>
<dbReference type="InterPro" id="IPR016181">
    <property type="entry name" value="Acyl_CoA_acyltransferase"/>
</dbReference>
<dbReference type="Pfam" id="PF00583">
    <property type="entry name" value="Acetyltransf_1"/>
    <property type="match status" value="1"/>
</dbReference>
<evidence type="ECO:0000259" key="1">
    <source>
        <dbReference type="PROSITE" id="PS51186"/>
    </source>
</evidence>
<dbReference type="Gene3D" id="3.40.630.30">
    <property type="match status" value="1"/>
</dbReference>
<reference evidence="2 3" key="1">
    <citation type="submission" date="2023-06" db="EMBL/GenBank/DDBJ databases">
        <title>Draft genome sequence of Novosphingobium sp. strain IK01.</title>
        <authorList>
            <person name="Hatamoto M."/>
            <person name="Ikarashi T."/>
            <person name="Yamaguchi T."/>
        </authorList>
    </citation>
    <scope>NUCLEOTIDE SEQUENCE [LARGE SCALE GENOMIC DNA]</scope>
    <source>
        <strain evidence="2 3">IK01</strain>
    </source>
</reference>
<dbReference type="SUPFAM" id="SSF55729">
    <property type="entry name" value="Acyl-CoA N-acyltransferases (Nat)"/>
    <property type="match status" value="1"/>
</dbReference>
<organism evidence="2 3">
    <name type="scientific">Novosphingobium pituita</name>
    <dbReference type="NCBI Taxonomy" id="3056842"/>
    <lineage>
        <taxon>Bacteria</taxon>
        <taxon>Pseudomonadati</taxon>
        <taxon>Pseudomonadota</taxon>
        <taxon>Alphaproteobacteria</taxon>
        <taxon>Sphingomonadales</taxon>
        <taxon>Sphingomonadaceae</taxon>
        <taxon>Novosphingobium</taxon>
    </lineage>
</organism>
<keyword evidence="3" id="KW-1185">Reference proteome</keyword>
<protein>
    <recommendedName>
        <fullName evidence="1">N-acetyltransferase domain-containing protein</fullName>
    </recommendedName>
</protein>
<dbReference type="InterPro" id="IPR000182">
    <property type="entry name" value="GNAT_dom"/>
</dbReference>
<dbReference type="EMBL" id="BTFW01000001">
    <property type="protein sequence ID" value="GMM60884.1"/>
    <property type="molecule type" value="Genomic_DNA"/>
</dbReference>
<dbReference type="InterPro" id="IPR024035">
    <property type="entry name" value="MSMEG_0567_GNAT"/>
</dbReference>